<evidence type="ECO:0008006" key="3">
    <source>
        <dbReference type="Google" id="ProtNLM"/>
    </source>
</evidence>
<dbReference type="Gene3D" id="3.40.50.150">
    <property type="entry name" value="Vaccinia Virus protein VP39"/>
    <property type="match status" value="1"/>
</dbReference>
<organism evidence="1 2">
    <name type="scientific">Lentithecium fluviatile CBS 122367</name>
    <dbReference type="NCBI Taxonomy" id="1168545"/>
    <lineage>
        <taxon>Eukaryota</taxon>
        <taxon>Fungi</taxon>
        <taxon>Dikarya</taxon>
        <taxon>Ascomycota</taxon>
        <taxon>Pezizomycotina</taxon>
        <taxon>Dothideomycetes</taxon>
        <taxon>Pleosporomycetidae</taxon>
        <taxon>Pleosporales</taxon>
        <taxon>Massarineae</taxon>
        <taxon>Lentitheciaceae</taxon>
        <taxon>Lentithecium</taxon>
    </lineage>
</organism>
<sequence length="230" mass="25637">MGRLLLVPIDFSSAHSLRILDAGTAAVRWLRDLQREQRFQHEYIGTDITESFFPPHTDVTYKVQDVTEPWPQGWADSPQLEDVVANLIGLLKPGGWIQLMESNVSEAVVTDNDNPAAVVWKLLRQIYLAMDVEPDVGARLRACFTRAGLVEVREDRVVVPIDARRVDAGMGKWSTETVALTAQQLALGVKHLGITSFVKEELEHLPSRVLSNSEDHGGTYAVYAIIGRRP</sequence>
<reference evidence="1" key="1">
    <citation type="journal article" date="2020" name="Stud. Mycol.">
        <title>101 Dothideomycetes genomes: a test case for predicting lifestyles and emergence of pathogens.</title>
        <authorList>
            <person name="Haridas S."/>
            <person name="Albert R."/>
            <person name="Binder M."/>
            <person name="Bloem J."/>
            <person name="Labutti K."/>
            <person name="Salamov A."/>
            <person name="Andreopoulos B."/>
            <person name="Baker S."/>
            <person name="Barry K."/>
            <person name="Bills G."/>
            <person name="Bluhm B."/>
            <person name="Cannon C."/>
            <person name="Castanera R."/>
            <person name="Culley D."/>
            <person name="Daum C."/>
            <person name="Ezra D."/>
            <person name="Gonzalez J."/>
            <person name="Henrissat B."/>
            <person name="Kuo A."/>
            <person name="Liang C."/>
            <person name="Lipzen A."/>
            <person name="Lutzoni F."/>
            <person name="Magnuson J."/>
            <person name="Mondo S."/>
            <person name="Nolan M."/>
            <person name="Ohm R."/>
            <person name="Pangilinan J."/>
            <person name="Park H.-J."/>
            <person name="Ramirez L."/>
            <person name="Alfaro M."/>
            <person name="Sun H."/>
            <person name="Tritt A."/>
            <person name="Yoshinaga Y."/>
            <person name="Zwiers L.-H."/>
            <person name="Turgeon B."/>
            <person name="Goodwin S."/>
            <person name="Spatafora J."/>
            <person name="Crous P."/>
            <person name="Grigoriev I."/>
        </authorList>
    </citation>
    <scope>NUCLEOTIDE SEQUENCE</scope>
    <source>
        <strain evidence="1">CBS 122367</strain>
    </source>
</reference>
<evidence type="ECO:0000313" key="1">
    <source>
        <dbReference type="EMBL" id="KAF2681267.1"/>
    </source>
</evidence>
<name>A0A6G1ISN6_9PLEO</name>
<dbReference type="EMBL" id="MU005592">
    <property type="protein sequence ID" value="KAF2681267.1"/>
    <property type="molecule type" value="Genomic_DNA"/>
</dbReference>
<accession>A0A6G1ISN6</accession>
<protein>
    <recommendedName>
        <fullName evidence="3">Methyltransferase domain-containing protein</fullName>
    </recommendedName>
</protein>
<dbReference type="SUPFAM" id="SSF53335">
    <property type="entry name" value="S-adenosyl-L-methionine-dependent methyltransferases"/>
    <property type="match status" value="1"/>
</dbReference>
<proteinExistence type="predicted"/>
<keyword evidence="2" id="KW-1185">Reference proteome</keyword>
<dbReference type="Proteomes" id="UP000799291">
    <property type="component" value="Unassembled WGS sequence"/>
</dbReference>
<dbReference type="InterPro" id="IPR029063">
    <property type="entry name" value="SAM-dependent_MTases_sf"/>
</dbReference>
<dbReference type="AlphaFoldDB" id="A0A6G1ISN6"/>
<gene>
    <name evidence="1" type="ORF">K458DRAFT_392058</name>
</gene>
<dbReference type="OrthoDB" id="3732832at2759"/>
<evidence type="ECO:0000313" key="2">
    <source>
        <dbReference type="Proteomes" id="UP000799291"/>
    </source>
</evidence>